<dbReference type="Proteomes" id="UP001375539">
    <property type="component" value="Unassembled WGS sequence"/>
</dbReference>
<gene>
    <name evidence="1" type="ORF">WKI58_30045</name>
</gene>
<protein>
    <submittedName>
        <fullName evidence="1">Uncharacterized protein</fullName>
    </submittedName>
</protein>
<organism evidence="1 2">
    <name type="scientific">Streptomyces pratisoli</name>
    <dbReference type="NCBI Taxonomy" id="3139917"/>
    <lineage>
        <taxon>Bacteria</taxon>
        <taxon>Bacillati</taxon>
        <taxon>Actinomycetota</taxon>
        <taxon>Actinomycetes</taxon>
        <taxon>Kitasatosporales</taxon>
        <taxon>Streptomycetaceae</taxon>
        <taxon>Streptomyces</taxon>
    </lineage>
</organism>
<sequence>MANTSTRGRGVGSPARRSMTAAARAAAKRAHRPGNGEDGPDEATVVAGRTLRAEEPEPGAKEAELDWEAPDWEGPDPEEPDPEEPSSRGRRRRRGLLSAVLAVLALVALIATVVLVREYGDARQTDQARRQALSAAQKAAPVVLSYDYRHLDRDFAAARGHLTGAFRDEYGRTTAKVVAPTAKKYQGVVEATVAKPPGGGAPAASVVSASPDRAVVLLFVNQVTRSTQVSGPRVDLNRVRMTLTRTSEGWKVSAVDAL</sequence>
<evidence type="ECO:0000313" key="2">
    <source>
        <dbReference type="Proteomes" id="UP001375539"/>
    </source>
</evidence>
<accession>A0ACC6QR06</accession>
<comment type="caution">
    <text evidence="1">The sequence shown here is derived from an EMBL/GenBank/DDBJ whole genome shotgun (WGS) entry which is preliminary data.</text>
</comment>
<reference evidence="1" key="1">
    <citation type="submission" date="2024-03" db="EMBL/GenBank/DDBJ databases">
        <title>Novel Streptomyces species of biotechnological and ecological value are a feature of Machair soil.</title>
        <authorList>
            <person name="Prole J.R."/>
            <person name="Goodfellow M."/>
            <person name="Allenby N."/>
            <person name="Ward A.C."/>
        </authorList>
    </citation>
    <scope>NUCLEOTIDE SEQUENCE</scope>
    <source>
        <strain evidence="1">MS1.AVA.4</strain>
    </source>
</reference>
<name>A0ACC6QR06_9ACTN</name>
<keyword evidence="2" id="KW-1185">Reference proteome</keyword>
<evidence type="ECO:0000313" key="1">
    <source>
        <dbReference type="EMBL" id="MEJ8660710.1"/>
    </source>
</evidence>
<proteinExistence type="predicted"/>
<dbReference type="EMBL" id="JBBKAI010000002">
    <property type="protein sequence ID" value="MEJ8660710.1"/>
    <property type="molecule type" value="Genomic_DNA"/>
</dbReference>